<keyword evidence="4" id="KW-0067">ATP-binding</keyword>
<evidence type="ECO:0000256" key="2">
    <source>
        <dbReference type="ARBA" id="ARBA00022801"/>
    </source>
</evidence>
<dbReference type="EMBL" id="AP025295">
    <property type="protein sequence ID" value="BDD01628.1"/>
    <property type="molecule type" value="Genomic_DNA"/>
</dbReference>
<dbReference type="InterPro" id="IPR041679">
    <property type="entry name" value="DNA2/NAM7-like_C"/>
</dbReference>
<protein>
    <recommendedName>
        <fullName evidence="5">AAA+ ATPase domain-containing protein</fullName>
    </recommendedName>
</protein>
<accession>A0ABM7VKW6</accession>
<dbReference type="InterPro" id="IPR050534">
    <property type="entry name" value="Coronavir_polyprotein_1ab"/>
</dbReference>
<gene>
    <name evidence="6" type="ORF">PEPS_39080</name>
</gene>
<dbReference type="InterPro" id="IPR003593">
    <property type="entry name" value="AAA+_ATPase"/>
</dbReference>
<keyword evidence="1" id="KW-0547">Nucleotide-binding</keyword>
<dbReference type="PANTHER" id="PTHR43788:SF8">
    <property type="entry name" value="DNA-BINDING PROTEIN SMUBP-2"/>
    <property type="match status" value="1"/>
</dbReference>
<proteinExistence type="predicted"/>
<dbReference type="SUPFAM" id="SSF52540">
    <property type="entry name" value="P-loop containing nucleoside triphosphate hydrolases"/>
    <property type="match status" value="1"/>
</dbReference>
<evidence type="ECO:0000313" key="7">
    <source>
        <dbReference type="Proteomes" id="UP001354989"/>
    </source>
</evidence>
<evidence type="ECO:0000313" key="6">
    <source>
        <dbReference type="EMBL" id="BDD01628.1"/>
    </source>
</evidence>
<evidence type="ECO:0000256" key="3">
    <source>
        <dbReference type="ARBA" id="ARBA00022806"/>
    </source>
</evidence>
<dbReference type="Gene3D" id="3.40.50.300">
    <property type="entry name" value="P-loop containing nucleotide triphosphate hydrolases"/>
    <property type="match status" value="2"/>
</dbReference>
<dbReference type="InterPro" id="IPR047187">
    <property type="entry name" value="SF1_C_Upf1"/>
</dbReference>
<sequence>MIDQFLAYLKKEQALNIQKVRELSSLSVEGVEERGLMIDNATFVITKFLKSDGYGCLHLPYNETKLKRGENFMLKAKDNSRWEVKAEVLGMGEDKLWFQLGYNPGGQYALNDLDDGTSMRLTLIPFDAVDKVREAFINMEGNTAAEHWLKQLMTPNGIQLPELEITALQRKQVADLEDQLGRSLNSSQRQVLLKCLSLPKIMGIQGPPGTGKTDVLGQLIYLLLQAGKSVNIIGFTHQSVNNALSEVFDKFPALNVVKLGSADKNEGLSAGVKIQSARYAHRGAQSLFGLTYYGALYHHQKVKADVLIVDEAGQLPLTLAATMASWGAESLLFFGDQRQMEPIFDEGMADDPFSCSILTHLEKYHPNTLLAFDTTYRMNSTLARWVGELFYPSGKTNKEVPTFLKASAFNHDREFQLSTTFAEPWASIFSKAPLVWVDSCDQFARQINQDEAAFLVQLIIKALEGGMSIKDIAVVIPFRKQILEVQNQLSKYLKVKHQPLIDTVEKIQGQSVEMVIVGYTAADPEYVADIGQFIFSANRLNVAISRAKTKVIFLCSPNLLKGVPATWDDLMMQKNLRKLREGADVRTCTDQFK</sequence>
<keyword evidence="2" id="KW-0378">Hydrolase</keyword>
<keyword evidence="6" id="KW-0614">Plasmid</keyword>
<keyword evidence="3" id="KW-0347">Helicase</keyword>
<evidence type="ECO:0000256" key="1">
    <source>
        <dbReference type="ARBA" id="ARBA00022741"/>
    </source>
</evidence>
<evidence type="ECO:0000259" key="5">
    <source>
        <dbReference type="SMART" id="SM00382"/>
    </source>
</evidence>
<dbReference type="Pfam" id="PF13087">
    <property type="entry name" value="AAA_12"/>
    <property type="match status" value="1"/>
</dbReference>
<dbReference type="Pfam" id="PF13604">
    <property type="entry name" value="AAA_30"/>
    <property type="match status" value="1"/>
</dbReference>
<dbReference type="PANTHER" id="PTHR43788">
    <property type="entry name" value="DNA2/NAM7 HELICASE FAMILY MEMBER"/>
    <property type="match status" value="1"/>
</dbReference>
<dbReference type="InterPro" id="IPR027417">
    <property type="entry name" value="P-loop_NTPase"/>
</dbReference>
<geneLocation type="plasmid" evidence="6 7">
    <name>pPP3</name>
</geneLocation>
<dbReference type="Proteomes" id="UP001354989">
    <property type="component" value="Plasmid pPP3"/>
</dbReference>
<feature type="domain" description="AAA+ ATPase" evidence="5">
    <location>
        <begin position="198"/>
        <end position="344"/>
    </location>
</feature>
<organism evidence="6 7">
    <name type="scientific">Persicobacter psychrovividus</name>
    <dbReference type="NCBI Taxonomy" id="387638"/>
    <lineage>
        <taxon>Bacteria</taxon>
        <taxon>Pseudomonadati</taxon>
        <taxon>Bacteroidota</taxon>
        <taxon>Cytophagia</taxon>
        <taxon>Cytophagales</taxon>
        <taxon>Persicobacteraceae</taxon>
        <taxon>Persicobacter</taxon>
    </lineage>
</organism>
<dbReference type="RefSeq" id="WP_338399047.1">
    <property type="nucleotide sequence ID" value="NZ_AP025295.1"/>
</dbReference>
<dbReference type="SMART" id="SM00382">
    <property type="entry name" value="AAA"/>
    <property type="match status" value="1"/>
</dbReference>
<name>A0ABM7VKW6_9BACT</name>
<dbReference type="CDD" id="cd18808">
    <property type="entry name" value="SF1_C_Upf1"/>
    <property type="match status" value="1"/>
</dbReference>
<evidence type="ECO:0000256" key="4">
    <source>
        <dbReference type="ARBA" id="ARBA00022840"/>
    </source>
</evidence>
<keyword evidence="7" id="KW-1185">Reference proteome</keyword>
<reference evidence="6 7" key="1">
    <citation type="submission" date="2021-12" db="EMBL/GenBank/DDBJ databases">
        <title>Genome sequencing of bacteria with rrn-lacking chromosome and rrn-plasmid.</title>
        <authorList>
            <person name="Anda M."/>
            <person name="Iwasaki W."/>
        </authorList>
    </citation>
    <scope>NUCLEOTIDE SEQUENCE [LARGE SCALE GENOMIC DNA]</scope>
    <source>
        <strain evidence="6 7">NBRC 101262</strain>
        <plasmid evidence="6 7">pPP3</plasmid>
    </source>
</reference>